<keyword evidence="2" id="KW-0479">Metal-binding</keyword>
<dbReference type="GO" id="GO:0046872">
    <property type="term" value="F:metal ion binding"/>
    <property type="evidence" value="ECO:0007669"/>
    <property type="project" value="UniProtKB-KW"/>
</dbReference>
<dbReference type="PRINTS" id="PR00778">
    <property type="entry name" value="HTHARSR"/>
</dbReference>
<dbReference type="EMBL" id="VNHQ01000011">
    <property type="protein sequence ID" value="TYP66400.1"/>
    <property type="molecule type" value="Genomic_DNA"/>
</dbReference>
<keyword evidence="1" id="KW-0059">Arsenical resistance</keyword>
<evidence type="ECO:0000313" key="8">
    <source>
        <dbReference type="EMBL" id="TYP66400.1"/>
    </source>
</evidence>
<keyword evidence="3" id="KW-0805">Transcription regulation</keyword>
<dbReference type="PANTHER" id="PTHR33154">
    <property type="entry name" value="TRANSCRIPTIONAL REGULATOR, ARSR FAMILY"/>
    <property type="match status" value="1"/>
</dbReference>
<organism evidence="8 9">
    <name type="scientific">Stutzerimonas stutzeri</name>
    <name type="common">Pseudomonas stutzeri</name>
    <dbReference type="NCBI Taxonomy" id="316"/>
    <lineage>
        <taxon>Bacteria</taxon>
        <taxon>Pseudomonadati</taxon>
        <taxon>Pseudomonadota</taxon>
        <taxon>Gammaproteobacteria</taxon>
        <taxon>Pseudomonadales</taxon>
        <taxon>Pseudomonadaceae</taxon>
        <taxon>Stutzerimonas</taxon>
    </lineage>
</organism>
<keyword evidence="5" id="KW-0804">Transcription</keyword>
<dbReference type="GO" id="GO:0046685">
    <property type="term" value="P:response to arsenic-containing substance"/>
    <property type="evidence" value="ECO:0007669"/>
    <property type="project" value="UniProtKB-KW"/>
</dbReference>
<dbReference type="InterPro" id="IPR011991">
    <property type="entry name" value="ArsR-like_HTH"/>
</dbReference>
<dbReference type="GO" id="GO:0003677">
    <property type="term" value="F:DNA binding"/>
    <property type="evidence" value="ECO:0007669"/>
    <property type="project" value="UniProtKB-KW"/>
</dbReference>
<dbReference type="Pfam" id="PF01022">
    <property type="entry name" value="HTH_5"/>
    <property type="match status" value="1"/>
</dbReference>
<dbReference type="InterPro" id="IPR001845">
    <property type="entry name" value="HTH_ArsR_DNA-bd_dom"/>
</dbReference>
<evidence type="ECO:0000256" key="4">
    <source>
        <dbReference type="ARBA" id="ARBA00023125"/>
    </source>
</evidence>
<dbReference type="NCBIfam" id="NF033788">
    <property type="entry name" value="HTH_metalloreg"/>
    <property type="match status" value="1"/>
</dbReference>
<dbReference type="FunFam" id="1.10.10.10:FF:000279">
    <property type="entry name" value="Transcriptional regulator, ArsR family"/>
    <property type="match status" value="1"/>
</dbReference>
<proteinExistence type="predicted"/>
<gene>
    <name evidence="8" type="ORF">A9A72_121402</name>
</gene>
<dbReference type="PANTHER" id="PTHR33154:SF18">
    <property type="entry name" value="ARSENICAL RESISTANCE OPERON REPRESSOR"/>
    <property type="match status" value="1"/>
</dbReference>
<evidence type="ECO:0000259" key="7">
    <source>
        <dbReference type="PROSITE" id="PS50987"/>
    </source>
</evidence>
<dbReference type="Proteomes" id="UP000324282">
    <property type="component" value="Unassembled WGS sequence"/>
</dbReference>
<evidence type="ECO:0000256" key="5">
    <source>
        <dbReference type="ARBA" id="ARBA00023163"/>
    </source>
</evidence>
<keyword evidence="2" id="KW-0480">Metal-thiolate cluster</keyword>
<dbReference type="GO" id="GO:0003700">
    <property type="term" value="F:DNA-binding transcription factor activity"/>
    <property type="evidence" value="ECO:0007669"/>
    <property type="project" value="InterPro"/>
</dbReference>
<comment type="caution">
    <text evidence="8">The sequence shown here is derived from an EMBL/GenBank/DDBJ whole genome shotgun (WGS) entry which is preliminary data.</text>
</comment>
<dbReference type="InterPro" id="IPR051081">
    <property type="entry name" value="HTH_MetalResp_TranReg"/>
</dbReference>
<evidence type="ECO:0000256" key="2">
    <source>
        <dbReference type="ARBA" id="ARBA00022851"/>
    </source>
</evidence>
<evidence type="ECO:0000256" key="6">
    <source>
        <dbReference type="ARBA" id="ARBA00060178"/>
    </source>
</evidence>
<dbReference type="AlphaFoldDB" id="A0A5S5BJX6"/>
<comment type="function">
    <text evidence="6">Binds arsenite and regulates the expression of arsenic efflux pumps. In vitro, also binds antimony and bismuth, but not arsenate.</text>
</comment>
<dbReference type="SUPFAM" id="SSF46785">
    <property type="entry name" value="Winged helix' DNA-binding domain"/>
    <property type="match status" value="1"/>
</dbReference>
<evidence type="ECO:0000256" key="1">
    <source>
        <dbReference type="ARBA" id="ARBA00022849"/>
    </source>
</evidence>
<evidence type="ECO:0000256" key="3">
    <source>
        <dbReference type="ARBA" id="ARBA00023015"/>
    </source>
</evidence>
<dbReference type="Gene3D" id="1.10.10.10">
    <property type="entry name" value="Winged helix-like DNA-binding domain superfamily/Winged helix DNA-binding domain"/>
    <property type="match status" value="1"/>
</dbReference>
<dbReference type="CDD" id="cd00090">
    <property type="entry name" value="HTH_ARSR"/>
    <property type="match status" value="1"/>
</dbReference>
<dbReference type="InterPro" id="IPR036390">
    <property type="entry name" value="WH_DNA-bd_sf"/>
</dbReference>
<keyword evidence="4" id="KW-0238">DNA-binding</keyword>
<reference evidence="8 9" key="1">
    <citation type="submission" date="2019-07" db="EMBL/GenBank/DDBJ databases">
        <title>Deep subsurface shale carbon reservoir microbial communities from Ohio and West Virginia, USA.</title>
        <authorList>
            <person name="Wrighton K."/>
        </authorList>
    </citation>
    <scope>NUCLEOTIDE SEQUENCE [LARGE SCALE GENOMIC DNA]</scope>
    <source>
        <strain evidence="8 9">NP_8Ht</strain>
    </source>
</reference>
<evidence type="ECO:0000313" key="9">
    <source>
        <dbReference type="Proteomes" id="UP000324282"/>
    </source>
</evidence>
<dbReference type="SMART" id="SM00418">
    <property type="entry name" value="HTH_ARSR"/>
    <property type="match status" value="1"/>
</dbReference>
<dbReference type="NCBIfam" id="NF007528">
    <property type="entry name" value="PRK10141.1"/>
    <property type="match status" value="1"/>
</dbReference>
<dbReference type="InterPro" id="IPR036388">
    <property type="entry name" value="WH-like_DNA-bd_sf"/>
</dbReference>
<feature type="domain" description="HTH arsR-type" evidence="7">
    <location>
        <begin position="24"/>
        <end position="119"/>
    </location>
</feature>
<dbReference type="PROSITE" id="PS50987">
    <property type="entry name" value="HTH_ARSR_2"/>
    <property type="match status" value="1"/>
</dbReference>
<name>A0A5S5BJX6_STUST</name>
<accession>A0A5S5BJX6</accession>
<protein>
    <submittedName>
        <fullName evidence="8">ArsR family transcriptional regulator</fullName>
    </submittedName>
</protein>
<sequence length="144" mass="16761">MRLSIYSQLSVWSLLHVNHIVQAMNSMIEPLTPDMVFKCLSDETRARMTLLITLKGELCVCELTTALEQSQPKISRHLSQLRSCAILEDRRQGQWVYYRLHPHLPDWVHEMLQVVLNANRRWLGSDAERLERMHARPDRAAVCG</sequence>